<comment type="caution">
    <text evidence="2">The sequence shown here is derived from an EMBL/GenBank/DDBJ whole genome shotgun (WGS) entry which is preliminary data.</text>
</comment>
<sequence length="313" mass="33638">MNISPDPSRWTGCLLGLAVGDALGAPLEFHSRDRLKPITGMIEGGKFRMRQGEWTDDTAMALCLADSLIACDGFDAADQMARYWRWAEEGENSTRPRAFGIGKTVAGALARYQQSGSPWCGSESSASSGNGSLMRLAPIPMRYAGSVMLGEYAELSSQTTHASSLCVSASRLMSQLISNALLGATDKTAWLMSVPSEVHAPSLINALAEGEYRVKERVDIFGSGYVVESLEAALWCLWQTESFEDAVLMAANLGDDADTTAAITGQLAGAFYGVASIPDAWLEVLHQKQRIQGTAQQLYKAYCFDASLAVPNK</sequence>
<keyword evidence="1" id="KW-0460">Magnesium</keyword>
<dbReference type="InterPro" id="IPR050792">
    <property type="entry name" value="ADP-ribosylglycohydrolase"/>
</dbReference>
<dbReference type="Pfam" id="PF03747">
    <property type="entry name" value="ADP_ribosyl_GH"/>
    <property type="match status" value="1"/>
</dbReference>
<dbReference type="AlphaFoldDB" id="A0A3D0KGM2"/>
<dbReference type="PANTHER" id="PTHR16222">
    <property type="entry name" value="ADP-RIBOSYLGLYCOHYDROLASE"/>
    <property type="match status" value="1"/>
</dbReference>
<feature type="binding site" evidence="1">
    <location>
        <position position="56"/>
    </location>
    <ligand>
        <name>Mg(2+)</name>
        <dbReference type="ChEBI" id="CHEBI:18420"/>
        <label>1</label>
    </ligand>
</feature>
<dbReference type="EMBL" id="DOTR01000055">
    <property type="protein sequence ID" value="HCA02678.1"/>
    <property type="molecule type" value="Genomic_DNA"/>
</dbReference>
<comment type="cofactor">
    <cofactor evidence="1">
        <name>Mg(2+)</name>
        <dbReference type="ChEBI" id="CHEBI:18420"/>
    </cofactor>
    <text evidence="1">Binds 2 magnesium ions per subunit.</text>
</comment>
<dbReference type="InterPro" id="IPR036705">
    <property type="entry name" value="Ribosyl_crysJ1_sf"/>
</dbReference>
<evidence type="ECO:0000256" key="1">
    <source>
        <dbReference type="PIRSR" id="PIRSR605502-1"/>
    </source>
</evidence>
<dbReference type="GO" id="GO:0046872">
    <property type="term" value="F:metal ion binding"/>
    <property type="evidence" value="ECO:0007669"/>
    <property type="project" value="UniProtKB-KW"/>
</dbReference>
<reference evidence="2" key="1">
    <citation type="journal article" date="2018" name="Nat. Biotechnol.">
        <title>A standardized bacterial taxonomy based on genome phylogeny substantially revises the tree of life.</title>
        <authorList>
            <person name="Parks D.H."/>
            <person name="Chuvochina M."/>
            <person name="Waite D.W."/>
            <person name="Rinke C."/>
            <person name="Skarshewski A."/>
            <person name="Chaumeil P.A."/>
            <person name="Hugenholtz P."/>
        </authorList>
    </citation>
    <scope>NUCLEOTIDE SEQUENCE [LARGE SCALE GENOMIC DNA]</scope>
    <source>
        <strain evidence="2">UBA11284</strain>
    </source>
</reference>
<protein>
    <submittedName>
        <fullName evidence="2">ADP-ribosylglycohydrolase</fullName>
    </submittedName>
</protein>
<feature type="binding site" evidence="1">
    <location>
        <position position="55"/>
    </location>
    <ligand>
        <name>Mg(2+)</name>
        <dbReference type="ChEBI" id="CHEBI:18420"/>
        <label>1</label>
    </ligand>
</feature>
<feature type="binding site" evidence="1">
    <location>
        <position position="258"/>
    </location>
    <ligand>
        <name>Mg(2+)</name>
        <dbReference type="ChEBI" id="CHEBI:18420"/>
        <label>1</label>
    </ligand>
</feature>
<proteinExistence type="predicted"/>
<keyword evidence="2" id="KW-0378">Hydrolase</keyword>
<feature type="binding site" evidence="1">
    <location>
        <position position="57"/>
    </location>
    <ligand>
        <name>Mg(2+)</name>
        <dbReference type="ChEBI" id="CHEBI:18420"/>
        <label>1</label>
    </ligand>
</feature>
<organism evidence="2">
    <name type="scientific">Halomonas campaniensis</name>
    <dbReference type="NCBI Taxonomy" id="213554"/>
    <lineage>
        <taxon>Bacteria</taxon>
        <taxon>Pseudomonadati</taxon>
        <taxon>Pseudomonadota</taxon>
        <taxon>Gammaproteobacteria</taxon>
        <taxon>Oceanospirillales</taxon>
        <taxon>Halomonadaceae</taxon>
        <taxon>Halomonas</taxon>
    </lineage>
</organism>
<feature type="binding site" evidence="1">
    <location>
        <position position="259"/>
    </location>
    <ligand>
        <name>Mg(2+)</name>
        <dbReference type="ChEBI" id="CHEBI:18420"/>
        <label>1</label>
    </ligand>
</feature>
<dbReference type="Gene3D" id="1.10.4080.10">
    <property type="entry name" value="ADP-ribosylation/Crystallin J1"/>
    <property type="match status" value="1"/>
</dbReference>
<accession>A0A3D0KGM2</accession>
<keyword evidence="1" id="KW-0479">Metal-binding</keyword>
<dbReference type="GO" id="GO:0016787">
    <property type="term" value="F:hydrolase activity"/>
    <property type="evidence" value="ECO:0007669"/>
    <property type="project" value="UniProtKB-KW"/>
</dbReference>
<dbReference type="InterPro" id="IPR005502">
    <property type="entry name" value="Ribosyl_crysJ1"/>
</dbReference>
<dbReference type="PANTHER" id="PTHR16222:SF12">
    <property type="entry name" value="ADP-RIBOSYLGLYCOHYDROLASE-RELATED"/>
    <property type="match status" value="1"/>
</dbReference>
<dbReference type="SUPFAM" id="SSF101478">
    <property type="entry name" value="ADP-ribosylglycohydrolase"/>
    <property type="match status" value="1"/>
</dbReference>
<name>A0A3D0KGM2_9GAMM</name>
<feature type="binding site" evidence="1">
    <location>
        <position position="256"/>
    </location>
    <ligand>
        <name>Mg(2+)</name>
        <dbReference type="ChEBI" id="CHEBI:18420"/>
        <label>1</label>
    </ligand>
</feature>
<gene>
    <name evidence="2" type="ORF">DEO68_10955</name>
</gene>
<evidence type="ECO:0000313" key="2">
    <source>
        <dbReference type="EMBL" id="HCA02678.1"/>
    </source>
</evidence>